<keyword evidence="9 12" id="KW-0238">DNA-binding</keyword>
<dbReference type="InterPro" id="IPR041222">
    <property type="entry name" value="PriA_3primeBD"/>
</dbReference>
<evidence type="ECO:0000256" key="7">
    <source>
        <dbReference type="ARBA" id="ARBA00022833"/>
    </source>
</evidence>
<dbReference type="InterPro" id="IPR042115">
    <property type="entry name" value="PriA_3primeBD_sf"/>
</dbReference>
<evidence type="ECO:0000256" key="4">
    <source>
        <dbReference type="ARBA" id="ARBA00022741"/>
    </source>
</evidence>
<accession>A0A1W1YVM0</accession>
<keyword evidence="7 12" id="KW-0862">Zinc</keyword>
<dbReference type="CDD" id="cd18804">
    <property type="entry name" value="SF2_C_priA"/>
    <property type="match status" value="1"/>
</dbReference>
<evidence type="ECO:0000256" key="1">
    <source>
        <dbReference type="ARBA" id="ARBA00022515"/>
    </source>
</evidence>
<evidence type="ECO:0000259" key="14">
    <source>
        <dbReference type="PROSITE" id="PS51194"/>
    </source>
</evidence>
<dbReference type="GO" id="GO:0006269">
    <property type="term" value="P:DNA replication, synthesis of primer"/>
    <property type="evidence" value="ECO:0007669"/>
    <property type="project" value="UniProtKB-KW"/>
</dbReference>
<feature type="binding site" evidence="12">
    <location>
        <position position="557"/>
    </location>
    <ligand>
        <name>Zn(2+)</name>
        <dbReference type="ChEBI" id="CHEBI:29105"/>
        <label>2</label>
    </ligand>
</feature>
<dbReference type="EMBL" id="FWXW01000001">
    <property type="protein sequence ID" value="SMC40260.1"/>
    <property type="molecule type" value="Genomic_DNA"/>
</dbReference>
<evidence type="ECO:0000259" key="13">
    <source>
        <dbReference type="PROSITE" id="PS51192"/>
    </source>
</evidence>
<protein>
    <recommendedName>
        <fullName evidence="12">Replication restart protein PriA</fullName>
    </recommendedName>
    <alternativeName>
        <fullName evidence="12">ATP-dependent DNA helicase PriA</fullName>
        <ecNumber evidence="12">5.6.2.4</ecNumber>
    </alternativeName>
    <alternativeName>
        <fullName evidence="12">DNA 3'-5' helicase PriA</fullName>
    </alternativeName>
</protein>
<feature type="binding site" evidence="12">
    <location>
        <position position="527"/>
    </location>
    <ligand>
        <name>Zn(2+)</name>
        <dbReference type="ChEBI" id="CHEBI:29105"/>
        <label>1</label>
    </ligand>
</feature>
<evidence type="ECO:0000256" key="6">
    <source>
        <dbReference type="ARBA" id="ARBA00022806"/>
    </source>
</evidence>
<evidence type="ECO:0000256" key="2">
    <source>
        <dbReference type="ARBA" id="ARBA00022705"/>
    </source>
</evidence>
<dbReference type="GO" id="GO:0003677">
    <property type="term" value="F:DNA binding"/>
    <property type="evidence" value="ECO:0007669"/>
    <property type="project" value="UniProtKB-UniRule"/>
</dbReference>
<dbReference type="CDD" id="cd17929">
    <property type="entry name" value="DEXHc_priA"/>
    <property type="match status" value="1"/>
</dbReference>
<dbReference type="InterPro" id="IPR041236">
    <property type="entry name" value="PriA_C"/>
</dbReference>
<dbReference type="Pfam" id="PF00271">
    <property type="entry name" value="Helicase_C"/>
    <property type="match status" value="1"/>
</dbReference>
<evidence type="ECO:0000256" key="11">
    <source>
        <dbReference type="ARBA" id="ARBA00048988"/>
    </source>
</evidence>
<dbReference type="SMART" id="SM00490">
    <property type="entry name" value="HELICc"/>
    <property type="match status" value="1"/>
</dbReference>
<dbReference type="FunFam" id="3.40.50.300:FF:000489">
    <property type="entry name" value="Primosome assembly protein PriA"/>
    <property type="match status" value="1"/>
</dbReference>
<gene>
    <name evidence="12" type="primary">priA</name>
    <name evidence="15" type="ORF">SAMN02745168_0709</name>
</gene>
<keyword evidence="1 12" id="KW-0639">Primosome</keyword>
<dbReference type="GO" id="GO:0006270">
    <property type="term" value="P:DNA replication initiation"/>
    <property type="evidence" value="ECO:0007669"/>
    <property type="project" value="TreeGrafter"/>
</dbReference>
<evidence type="ECO:0000256" key="10">
    <source>
        <dbReference type="ARBA" id="ARBA00023235"/>
    </source>
</evidence>
<evidence type="ECO:0000256" key="3">
    <source>
        <dbReference type="ARBA" id="ARBA00022723"/>
    </source>
</evidence>
<feature type="binding site" evidence="12">
    <location>
        <position position="570"/>
    </location>
    <ligand>
        <name>Zn(2+)</name>
        <dbReference type="ChEBI" id="CHEBI:29105"/>
        <label>1</label>
    </ligand>
</feature>
<evidence type="ECO:0000256" key="12">
    <source>
        <dbReference type="HAMAP-Rule" id="MF_00983"/>
    </source>
</evidence>
<comment type="catalytic activity">
    <reaction evidence="11 12">
        <text>ATP + H2O = ADP + phosphate + H(+)</text>
        <dbReference type="Rhea" id="RHEA:13065"/>
        <dbReference type="ChEBI" id="CHEBI:15377"/>
        <dbReference type="ChEBI" id="CHEBI:15378"/>
        <dbReference type="ChEBI" id="CHEBI:30616"/>
        <dbReference type="ChEBI" id="CHEBI:43474"/>
        <dbReference type="ChEBI" id="CHEBI:456216"/>
        <dbReference type="EC" id="5.6.2.4"/>
    </reaction>
</comment>
<dbReference type="HAMAP" id="MF_00983">
    <property type="entry name" value="PriA"/>
    <property type="match status" value="1"/>
</dbReference>
<comment type="cofactor">
    <cofactor evidence="12">
        <name>Zn(2+)</name>
        <dbReference type="ChEBI" id="CHEBI:29105"/>
    </cofactor>
    <text evidence="12">Binds 2 zinc ions per subunit.</text>
</comment>
<dbReference type="InterPro" id="IPR027417">
    <property type="entry name" value="P-loop_NTPase"/>
</dbReference>
<dbReference type="GO" id="GO:0008270">
    <property type="term" value="F:zinc ion binding"/>
    <property type="evidence" value="ECO:0007669"/>
    <property type="project" value="UniProtKB-UniRule"/>
</dbReference>
<evidence type="ECO:0000313" key="16">
    <source>
        <dbReference type="Proteomes" id="UP000192790"/>
    </source>
</evidence>
<feature type="domain" description="Helicase C-terminal" evidence="14">
    <location>
        <begin position="552"/>
        <end position="715"/>
    </location>
</feature>
<keyword evidence="3 12" id="KW-0479">Metal-binding</keyword>
<comment type="function">
    <text evidence="12">Initiates the restart of stalled replication forks, which reloads the replicative helicase on sites other than the origin of replication. Recognizes and binds to abandoned replication forks and remodels them to uncover a helicase loading site. Promotes assembly of the primosome at these replication forks.</text>
</comment>
<dbReference type="Gene3D" id="3.40.1440.60">
    <property type="entry name" value="PriA, 3(prime) DNA-binding domain"/>
    <property type="match status" value="1"/>
</dbReference>
<feature type="binding site" evidence="12">
    <location>
        <position position="539"/>
    </location>
    <ligand>
        <name>Zn(2+)</name>
        <dbReference type="ChEBI" id="CHEBI:29105"/>
        <label>2</label>
    </ligand>
</feature>
<dbReference type="NCBIfam" id="TIGR00595">
    <property type="entry name" value="priA"/>
    <property type="match status" value="1"/>
</dbReference>
<feature type="binding site" evidence="12">
    <location>
        <position position="536"/>
    </location>
    <ligand>
        <name>Zn(2+)</name>
        <dbReference type="ChEBI" id="CHEBI:29105"/>
        <label>2</label>
    </ligand>
</feature>
<dbReference type="InterPro" id="IPR011545">
    <property type="entry name" value="DEAD/DEAH_box_helicase_dom"/>
</dbReference>
<dbReference type="STRING" id="1122930.SAMN02745168_0709"/>
<evidence type="ECO:0000256" key="9">
    <source>
        <dbReference type="ARBA" id="ARBA00023125"/>
    </source>
</evidence>
<keyword evidence="8 12" id="KW-0067">ATP-binding</keyword>
<dbReference type="InterPro" id="IPR001650">
    <property type="entry name" value="Helicase_C-like"/>
</dbReference>
<dbReference type="PROSITE" id="PS51192">
    <property type="entry name" value="HELICASE_ATP_BIND_1"/>
    <property type="match status" value="1"/>
</dbReference>
<keyword evidence="10 12" id="KW-0413">Isomerase</keyword>
<dbReference type="OrthoDB" id="9759544at2"/>
<dbReference type="InterPro" id="IPR040498">
    <property type="entry name" value="PriA_CRR"/>
</dbReference>
<dbReference type="Pfam" id="PF18074">
    <property type="entry name" value="PriA_C"/>
    <property type="match status" value="1"/>
</dbReference>
<dbReference type="Pfam" id="PF18319">
    <property type="entry name" value="Zn_ribbon_PriA"/>
    <property type="match status" value="1"/>
</dbReference>
<dbReference type="SMART" id="SM00487">
    <property type="entry name" value="DEXDc"/>
    <property type="match status" value="1"/>
</dbReference>
<feature type="domain" description="Helicase ATP-binding" evidence="13">
    <location>
        <begin position="299"/>
        <end position="465"/>
    </location>
</feature>
<dbReference type="RefSeq" id="WP_084233324.1">
    <property type="nucleotide sequence ID" value="NZ_FWXW01000001.1"/>
</dbReference>
<reference evidence="15 16" key="1">
    <citation type="submission" date="2017-04" db="EMBL/GenBank/DDBJ databases">
        <authorList>
            <person name="Afonso C.L."/>
            <person name="Miller P.J."/>
            <person name="Scott M.A."/>
            <person name="Spackman E."/>
            <person name="Goraichik I."/>
            <person name="Dimitrov K.M."/>
            <person name="Suarez D.L."/>
            <person name="Swayne D.E."/>
        </authorList>
    </citation>
    <scope>NUCLEOTIDE SEQUENCE [LARGE SCALE GENOMIC DNA]</scope>
    <source>
        <strain evidence="15 16">DSM 12816</strain>
    </source>
</reference>
<dbReference type="Pfam" id="PF17764">
    <property type="entry name" value="PriA_3primeBD"/>
    <property type="match status" value="1"/>
</dbReference>
<name>A0A1W1YVM0_9FIRM</name>
<dbReference type="GO" id="GO:0006310">
    <property type="term" value="P:DNA recombination"/>
    <property type="evidence" value="ECO:0007669"/>
    <property type="project" value="InterPro"/>
</dbReference>
<dbReference type="AlphaFoldDB" id="A0A1W1YVM0"/>
<dbReference type="Gene3D" id="3.40.50.300">
    <property type="entry name" value="P-loop containing nucleotide triphosphate hydrolases"/>
    <property type="match status" value="2"/>
</dbReference>
<evidence type="ECO:0000313" key="15">
    <source>
        <dbReference type="EMBL" id="SMC40260.1"/>
    </source>
</evidence>
<keyword evidence="5 12" id="KW-0378">Hydrolase</keyword>
<dbReference type="EC" id="5.6.2.4" evidence="12"/>
<sequence>MEGVLTAKVALAEAAYAIDKPYDYAVPPALCGGAAPGVRVMVPFGRGNRRSEGIILALSRNPAARSLKSLTALLDEAPVLDEAGLRIALWMRDRYFCTLYDAVKAMLPAGLWFSLKDTVKVAGGVDREAAYGAAARSEGARRLLDVLYANGGEADWSAVSLAFGEDDPGPAVRLLAKKNILLSETHALRGVRDKMESVVSLALPAEEALGLLESGKRAAPLRRASVQLLAQAGSLSVKELCYFTGASPATVKGLEKAGVVALSAREVFRRPLRPESGQPGKPIVLSREQEAAFEGISALISRGEPAAALLRGVTGSGKTLVYIRLLERVLARGKTALVLVPEIALTPQLVSIFSSYFPGRIAVLHSSLRVGERYDEWKRIRAGLVDIVVGTRSAVFAPLKNLGLVVLDEEQEYSYKSENNPRYHARDIAKYRCARDNAVLLLGSATPAVETAYFAETGLYRSFLLSSRYNDRPLPRVILADMRRELKEGNGGVISSVLREELEENIRSGRQSILFLNRRGNSRMVACGECGWVPECPRCSVPLTYHSANGRLMCHYCGHSEKDTGRCPDCGGLVKYIGAGTQKVQEELEALFPGVEILRMDTDTVSPSRPHEVLLDRFVKEKIPVLVGTQMVAKGLDFENVTLVGVINADLSLYVDNFRARERTFSLLTQVVGRAGRGDREGRAVLQTFTPDNDVIRFAAAQDYEGFYDSEIALRRIRGFPPFSDLFTLTVSGRDETETLRGCRNLRGMLEKTLGANPGAPELLVLGPAPAPVLKVNNRYRYRLTLMGKNDRKTREWIGWLLRTFRNEKQNRNLSLFADSDSLE</sequence>
<proteinExistence type="inferred from homology"/>
<dbReference type="Proteomes" id="UP000192790">
    <property type="component" value="Unassembled WGS sequence"/>
</dbReference>
<dbReference type="InterPro" id="IPR005259">
    <property type="entry name" value="PriA"/>
</dbReference>
<dbReference type="SUPFAM" id="SSF52540">
    <property type="entry name" value="P-loop containing nucleoside triphosphate hydrolases"/>
    <property type="match status" value="1"/>
</dbReference>
<dbReference type="GO" id="GO:0043138">
    <property type="term" value="F:3'-5' DNA helicase activity"/>
    <property type="evidence" value="ECO:0007669"/>
    <property type="project" value="UniProtKB-EC"/>
</dbReference>
<keyword evidence="6 12" id="KW-0347">Helicase</keyword>
<evidence type="ECO:0000256" key="5">
    <source>
        <dbReference type="ARBA" id="ARBA00022801"/>
    </source>
</evidence>
<keyword evidence="4 12" id="KW-0547">Nucleotide-binding</keyword>
<comment type="similarity">
    <text evidence="12">Belongs to the helicase family. PriA subfamily.</text>
</comment>
<comment type="subunit">
    <text evidence="12">Component of the replication restart primosome.</text>
</comment>
<dbReference type="GO" id="GO:0005524">
    <property type="term" value="F:ATP binding"/>
    <property type="evidence" value="ECO:0007669"/>
    <property type="project" value="UniProtKB-UniRule"/>
</dbReference>
<comment type="catalytic activity">
    <reaction evidence="12">
        <text>Couples ATP hydrolysis with the unwinding of duplex DNA by translocating in the 3'-5' direction.</text>
        <dbReference type="EC" id="5.6.2.4"/>
    </reaction>
</comment>
<dbReference type="PROSITE" id="PS51194">
    <property type="entry name" value="HELICASE_CTER"/>
    <property type="match status" value="1"/>
</dbReference>
<dbReference type="InterPro" id="IPR014001">
    <property type="entry name" value="Helicase_ATP-bd"/>
</dbReference>
<dbReference type="Pfam" id="PF00270">
    <property type="entry name" value="DEAD"/>
    <property type="match status" value="1"/>
</dbReference>
<evidence type="ECO:0000256" key="8">
    <source>
        <dbReference type="ARBA" id="ARBA00022840"/>
    </source>
</evidence>
<dbReference type="GO" id="GO:1990077">
    <property type="term" value="C:primosome complex"/>
    <property type="evidence" value="ECO:0007669"/>
    <property type="project" value="UniProtKB-UniRule"/>
</dbReference>
<feature type="binding site" evidence="12">
    <location>
        <position position="554"/>
    </location>
    <ligand>
        <name>Zn(2+)</name>
        <dbReference type="ChEBI" id="CHEBI:29105"/>
        <label>2</label>
    </ligand>
</feature>
<feature type="binding site" evidence="12">
    <location>
        <position position="567"/>
    </location>
    <ligand>
        <name>Zn(2+)</name>
        <dbReference type="ChEBI" id="CHEBI:29105"/>
        <label>1</label>
    </ligand>
</feature>
<dbReference type="PANTHER" id="PTHR30580:SF0">
    <property type="entry name" value="PRIMOSOMAL PROTEIN N"/>
    <property type="match status" value="1"/>
</dbReference>
<keyword evidence="16" id="KW-1185">Reference proteome</keyword>
<dbReference type="GO" id="GO:0016887">
    <property type="term" value="F:ATP hydrolysis activity"/>
    <property type="evidence" value="ECO:0007669"/>
    <property type="project" value="RHEA"/>
</dbReference>
<dbReference type="GO" id="GO:0006302">
    <property type="term" value="P:double-strand break repair"/>
    <property type="evidence" value="ECO:0007669"/>
    <property type="project" value="InterPro"/>
</dbReference>
<organism evidence="15 16">
    <name type="scientific">Papillibacter cinnamivorans DSM 12816</name>
    <dbReference type="NCBI Taxonomy" id="1122930"/>
    <lineage>
        <taxon>Bacteria</taxon>
        <taxon>Bacillati</taxon>
        <taxon>Bacillota</taxon>
        <taxon>Clostridia</taxon>
        <taxon>Eubacteriales</taxon>
        <taxon>Oscillospiraceae</taxon>
        <taxon>Papillibacter</taxon>
    </lineage>
</organism>
<dbReference type="PANTHER" id="PTHR30580">
    <property type="entry name" value="PRIMOSOMAL PROTEIN N"/>
    <property type="match status" value="1"/>
</dbReference>
<keyword evidence="2 12" id="KW-0235">DNA replication</keyword>
<feature type="binding site" evidence="12">
    <location>
        <position position="530"/>
    </location>
    <ligand>
        <name>Zn(2+)</name>
        <dbReference type="ChEBI" id="CHEBI:29105"/>
        <label>1</label>
    </ligand>
</feature>